<feature type="compositionally biased region" description="Low complexity" evidence="5">
    <location>
        <begin position="1"/>
        <end position="17"/>
    </location>
</feature>
<proteinExistence type="predicted"/>
<evidence type="ECO:0000313" key="9">
    <source>
        <dbReference type="Proteomes" id="UP000255355"/>
    </source>
</evidence>
<dbReference type="AlphaFoldDB" id="A0A370H129"/>
<feature type="transmembrane region" description="Helical" evidence="6">
    <location>
        <begin position="104"/>
        <end position="123"/>
    </location>
</feature>
<dbReference type="Proteomes" id="UP000255355">
    <property type="component" value="Unassembled WGS sequence"/>
</dbReference>
<name>A0A370H129_9NOCA</name>
<evidence type="ECO:0000313" key="8">
    <source>
        <dbReference type="EMBL" id="RDI49716.1"/>
    </source>
</evidence>
<protein>
    <submittedName>
        <fullName evidence="8">TM2 domain-containing membrane protein YozV</fullName>
    </submittedName>
</protein>
<keyword evidence="9" id="KW-1185">Reference proteome</keyword>
<evidence type="ECO:0000256" key="5">
    <source>
        <dbReference type="SAM" id="MobiDB-lite"/>
    </source>
</evidence>
<dbReference type="OrthoDB" id="2004788at2"/>
<dbReference type="PANTHER" id="PTHR21016:SF25">
    <property type="entry name" value="TM2 DOMAIN-CONTAINING PROTEIN DDB_G0277895-RELATED"/>
    <property type="match status" value="1"/>
</dbReference>
<evidence type="ECO:0000256" key="2">
    <source>
        <dbReference type="ARBA" id="ARBA00022692"/>
    </source>
</evidence>
<keyword evidence="3 6" id="KW-1133">Transmembrane helix</keyword>
<dbReference type="STRING" id="1210089.GCA_001613165_02319"/>
<comment type="subcellular location">
    <subcellularLocation>
        <location evidence="1">Membrane</location>
        <topology evidence="1">Multi-pass membrane protein</topology>
    </subcellularLocation>
</comment>
<sequence length="170" mass="18025">MTDPYQQQPGYGPQYGAPGTGPGMGQPGQPMGQPAGPPMDAYGQQQPPMDAYGQPNPYGQPQYGQPYGAPGGYPPAPYGMPGMDPEAPFGRNMYGEPYSDKSKMVAGLLQIFLGSFGVGRFYLGYPGLAVAQIAVTWLTCGIGGIWPLIDGIMILTGKVRDQYGRPLQES</sequence>
<feature type="transmembrane region" description="Helical" evidence="6">
    <location>
        <begin position="129"/>
        <end position="149"/>
    </location>
</feature>
<evidence type="ECO:0000259" key="7">
    <source>
        <dbReference type="Pfam" id="PF05154"/>
    </source>
</evidence>
<feature type="domain" description="TM2" evidence="7">
    <location>
        <begin position="100"/>
        <end position="152"/>
    </location>
</feature>
<comment type="caution">
    <text evidence="8">The sequence shown here is derived from an EMBL/GenBank/DDBJ whole genome shotgun (WGS) entry which is preliminary data.</text>
</comment>
<organism evidence="8 9">
    <name type="scientific">Nocardia mexicana</name>
    <dbReference type="NCBI Taxonomy" id="279262"/>
    <lineage>
        <taxon>Bacteria</taxon>
        <taxon>Bacillati</taxon>
        <taxon>Actinomycetota</taxon>
        <taxon>Actinomycetes</taxon>
        <taxon>Mycobacteriales</taxon>
        <taxon>Nocardiaceae</taxon>
        <taxon>Nocardia</taxon>
    </lineage>
</organism>
<evidence type="ECO:0000256" key="3">
    <source>
        <dbReference type="ARBA" id="ARBA00022989"/>
    </source>
</evidence>
<dbReference type="EMBL" id="QQAZ01000006">
    <property type="protein sequence ID" value="RDI49716.1"/>
    <property type="molecule type" value="Genomic_DNA"/>
</dbReference>
<gene>
    <name evidence="8" type="ORF">DFR68_106152</name>
</gene>
<accession>A0A370H129</accession>
<dbReference type="GO" id="GO:0016020">
    <property type="term" value="C:membrane"/>
    <property type="evidence" value="ECO:0007669"/>
    <property type="project" value="UniProtKB-SubCell"/>
</dbReference>
<feature type="compositionally biased region" description="Low complexity" evidence="5">
    <location>
        <begin position="51"/>
        <end position="68"/>
    </location>
</feature>
<evidence type="ECO:0000256" key="6">
    <source>
        <dbReference type="SAM" id="Phobius"/>
    </source>
</evidence>
<feature type="region of interest" description="Disordered" evidence="5">
    <location>
        <begin position="1"/>
        <end position="79"/>
    </location>
</feature>
<evidence type="ECO:0000256" key="1">
    <source>
        <dbReference type="ARBA" id="ARBA00004141"/>
    </source>
</evidence>
<dbReference type="InterPro" id="IPR050932">
    <property type="entry name" value="TM2D1-3-like"/>
</dbReference>
<dbReference type="RefSeq" id="WP_068017867.1">
    <property type="nucleotide sequence ID" value="NZ_QQAZ01000006.1"/>
</dbReference>
<keyword evidence="4 6" id="KW-0472">Membrane</keyword>
<dbReference type="Pfam" id="PF05154">
    <property type="entry name" value="TM2"/>
    <property type="match status" value="1"/>
</dbReference>
<evidence type="ECO:0000256" key="4">
    <source>
        <dbReference type="ARBA" id="ARBA00023136"/>
    </source>
</evidence>
<reference evidence="8 9" key="1">
    <citation type="submission" date="2018-07" db="EMBL/GenBank/DDBJ databases">
        <title>Genomic Encyclopedia of Type Strains, Phase IV (KMG-IV): sequencing the most valuable type-strain genomes for metagenomic binning, comparative biology and taxonomic classification.</title>
        <authorList>
            <person name="Goeker M."/>
        </authorList>
    </citation>
    <scope>NUCLEOTIDE SEQUENCE [LARGE SCALE GENOMIC DNA]</scope>
    <source>
        <strain evidence="8 9">DSM 44952</strain>
    </source>
</reference>
<dbReference type="PANTHER" id="PTHR21016">
    <property type="entry name" value="BETA-AMYLOID BINDING PROTEIN-RELATED"/>
    <property type="match status" value="1"/>
</dbReference>
<dbReference type="InterPro" id="IPR007829">
    <property type="entry name" value="TM2"/>
</dbReference>
<keyword evidence="2 6" id="KW-0812">Transmembrane</keyword>